<protein>
    <submittedName>
        <fullName evidence="8">DUF4102 domain-containing protein</fullName>
    </submittedName>
</protein>
<evidence type="ECO:0000256" key="1">
    <source>
        <dbReference type="ARBA" id="ARBA00008857"/>
    </source>
</evidence>
<dbReference type="Gene3D" id="1.10.443.10">
    <property type="entry name" value="Intergrase catalytic core"/>
    <property type="match status" value="1"/>
</dbReference>
<dbReference type="InterPro" id="IPR050808">
    <property type="entry name" value="Phage_Integrase"/>
</dbReference>
<dbReference type="PANTHER" id="PTHR30629:SF6">
    <property type="entry name" value="PROPHAGE INTEGRASE INTA-RELATED"/>
    <property type="match status" value="1"/>
</dbReference>
<dbReference type="AlphaFoldDB" id="A0A4S5CK52"/>
<dbReference type="Pfam" id="PF00589">
    <property type="entry name" value="Phage_integrase"/>
    <property type="match status" value="1"/>
</dbReference>
<comment type="similarity">
    <text evidence="1">Belongs to the 'phage' integrase family.</text>
</comment>
<dbReference type="GO" id="GO:0006310">
    <property type="term" value="P:DNA recombination"/>
    <property type="evidence" value="ECO:0007669"/>
    <property type="project" value="UniProtKB-KW"/>
</dbReference>
<evidence type="ECO:0000313" key="8">
    <source>
        <dbReference type="EMBL" id="THJ46119.1"/>
    </source>
</evidence>
<keyword evidence="4" id="KW-0233">DNA recombination</keyword>
<evidence type="ECO:0000256" key="5">
    <source>
        <dbReference type="PROSITE-ProRule" id="PRU01248"/>
    </source>
</evidence>
<evidence type="ECO:0000259" key="7">
    <source>
        <dbReference type="PROSITE" id="PS51900"/>
    </source>
</evidence>
<dbReference type="InterPro" id="IPR025166">
    <property type="entry name" value="Integrase_DNA_bind_dom"/>
</dbReference>
<evidence type="ECO:0000256" key="4">
    <source>
        <dbReference type="ARBA" id="ARBA00023172"/>
    </source>
</evidence>
<dbReference type="Gene3D" id="3.30.160.390">
    <property type="entry name" value="Integrase, DNA-binding domain"/>
    <property type="match status" value="1"/>
</dbReference>
<dbReference type="GO" id="GO:0015074">
    <property type="term" value="P:DNA integration"/>
    <property type="evidence" value="ECO:0007669"/>
    <property type="project" value="UniProtKB-KW"/>
</dbReference>
<reference evidence="8 9" key="1">
    <citation type="submission" date="2019-04" db="EMBL/GenBank/DDBJ databases">
        <title>Comparative genomics of Aeromonas veronii strains pathogenic to fish.</title>
        <authorList>
            <person name="Cascarano M.C."/>
            <person name="Smyrli M."/>
            <person name="Katharios P."/>
        </authorList>
    </citation>
    <scope>NUCLEOTIDE SEQUENCE [LARGE SCALE GENOMIC DNA]</scope>
    <source>
        <strain evidence="8 9">XU1</strain>
    </source>
</reference>
<dbReference type="Proteomes" id="UP000309618">
    <property type="component" value="Unassembled WGS sequence"/>
</dbReference>
<dbReference type="InterPro" id="IPR013762">
    <property type="entry name" value="Integrase-like_cat_sf"/>
</dbReference>
<dbReference type="Gene3D" id="1.10.150.130">
    <property type="match status" value="1"/>
</dbReference>
<dbReference type="InterPro" id="IPR011010">
    <property type="entry name" value="DNA_brk_join_enz"/>
</dbReference>
<dbReference type="PROSITE" id="PS51898">
    <property type="entry name" value="TYR_RECOMBINASE"/>
    <property type="match status" value="1"/>
</dbReference>
<dbReference type="RefSeq" id="WP_136501555.1">
    <property type="nucleotide sequence ID" value="NZ_JAPECR010000004.1"/>
</dbReference>
<dbReference type="GO" id="GO:0003677">
    <property type="term" value="F:DNA binding"/>
    <property type="evidence" value="ECO:0007669"/>
    <property type="project" value="UniProtKB-UniRule"/>
</dbReference>
<dbReference type="Pfam" id="PF22022">
    <property type="entry name" value="Phage_int_M"/>
    <property type="match status" value="1"/>
</dbReference>
<dbReference type="InterPro" id="IPR044068">
    <property type="entry name" value="CB"/>
</dbReference>
<dbReference type="SUPFAM" id="SSF56349">
    <property type="entry name" value="DNA breaking-rejoining enzymes"/>
    <property type="match status" value="1"/>
</dbReference>
<feature type="domain" description="Tyr recombinase" evidence="6">
    <location>
        <begin position="204"/>
        <end position="381"/>
    </location>
</feature>
<dbReference type="PANTHER" id="PTHR30629">
    <property type="entry name" value="PROPHAGE INTEGRASE"/>
    <property type="match status" value="1"/>
</dbReference>
<proteinExistence type="inferred from homology"/>
<evidence type="ECO:0000313" key="9">
    <source>
        <dbReference type="Proteomes" id="UP000309618"/>
    </source>
</evidence>
<dbReference type="InterPro" id="IPR038488">
    <property type="entry name" value="Integrase_DNA-bd_sf"/>
</dbReference>
<feature type="domain" description="Core-binding (CB)" evidence="7">
    <location>
        <begin position="100"/>
        <end position="181"/>
    </location>
</feature>
<evidence type="ECO:0000256" key="2">
    <source>
        <dbReference type="ARBA" id="ARBA00022908"/>
    </source>
</evidence>
<organism evidence="8 9">
    <name type="scientific">Aeromonas veronii</name>
    <dbReference type="NCBI Taxonomy" id="654"/>
    <lineage>
        <taxon>Bacteria</taxon>
        <taxon>Pseudomonadati</taxon>
        <taxon>Pseudomonadota</taxon>
        <taxon>Gammaproteobacteria</taxon>
        <taxon>Aeromonadales</taxon>
        <taxon>Aeromonadaceae</taxon>
        <taxon>Aeromonas</taxon>
    </lineage>
</organism>
<dbReference type="InterPro" id="IPR010998">
    <property type="entry name" value="Integrase_recombinase_N"/>
</dbReference>
<dbReference type="CDD" id="cd00801">
    <property type="entry name" value="INT_P4_C"/>
    <property type="match status" value="1"/>
</dbReference>
<evidence type="ECO:0000259" key="6">
    <source>
        <dbReference type="PROSITE" id="PS51898"/>
    </source>
</evidence>
<dbReference type="EMBL" id="SSUX01000004">
    <property type="protein sequence ID" value="THJ46119.1"/>
    <property type="molecule type" value="Genomic_DNA"/>
</dbReference>
<keyword evidence="3 5" id="KW-0238">DNA-binding</keyword>
<dbReference type="NCBIfam" id="NF007246">
    <property type="entry name" value="PRK09692.1"/>
    <property type="match status" value="1"/>
</dbReference>
<dbReference type="PROSITE" id="PS51900">
    <property type="entry name" value="CB"/>
    <property type="match status" value="1"/>
</dbReference>
<gene>
    <name evidence="8" type="ORF">E8Q35_07470</name>
</gene>
<sequence length="416" mass="47722">MPRITKPLSATEVRNAKPREIEWTLSDGNGLELCVSPNGNKLWRFRYTRPSGSRTRISLGAYPEISLSDARDQADAYRRLLAKGKDPQDQKAEERLAANLTFRIVAEEWRALHQRRVTAEYAKDLWNSLERHVLPGLGHIPIQQVTAQHAIAALRPLKLEEKHESVRRSCQRINEIMTYAVNSGYIMANPCAGIRQVFDKPTKQHLPSIEPSQLPVLLRAVNQASITVITRNLIMWSLHTLARPGEAATARWDEIDWEAKVWRIPAEKMKRRREHQVPLTDQALDILHAMKPISGRFPYVFPGERNRRSHCNKSTVNMALKRMGFADKLVAHGFRSLGSTVLNERGFAKDLIEVALSHMDRDAVRAAYNRTDFLERRRPMMEWWSNHIQTMVRRATELDEEEPALDLEADSAELVN</sequence>
<dbReference type="Pfam" id="PF13356">
    <property type="entry name" value="Arm-DNA-bind_3"/>
    <property type="match status" value="1"/>
</dbReference>
<evidence type="ECO:0000256" key="3">
    <source>
        <dbReference type="ARBA" id="ARBA00023125"/>
    </source>
</evidence>
<accession>A0A4S5CK52</accession>
<name>A0A4S5CK52_AERVE</name>
<comment type="caution">
    <text evidence="8">The sequence shown here is derived from an EMBL/GenBank/DDBJ whole genome shotgun (WGS) entry which is preliminary data.</text>
</comment>
<dbReference type="InterPro" id="IPR002104">
    <property type="entry name" value="Integrase_catalytic"/>
</dbReference>
<dbReference type="InterPro" id="IPR053876">
    <property type="entry name" value="Phage_int_M"/>
</dbReference>
<keyword evidence="2" id="KW-0229">DNA integration</keyword>